<dbReference type="InterPro" id="IPR008995">
    <property type="entry name" value="Mo/tungstate-bd_C_term_dom"/>
</dbReference>
<organism evidence="8 9">
    <name type="scientific">Hydrogenibacillus schlegelii</name>
    <name type="common">Bacillus schlegelii</name>
    <dbReference type="NCBI Taxonomy" id="1484"/>
    <lineage>
        <taxon>Bacteria</taxon>
        <taxon>Bacillati</taxon>
        <taxon>Bacillota</taxon>
        <taxon>Bacilli</taxon>
        <taxon>Bacillales</taxon>
        <taxon>Bacillales Family X. Incertae Sedis</taxon>
        <taxon>Hydrogenibacillus</taxon>
    </lineage>
</organism>
<dbReference type="InterPro" id="IPR003593">
    <property type="entry name" value="AAA+_ATPase"/>
</dbReference>
<keyword evidence="6" id="KW-0472">Membrane</keyword>
<keyword evidence="1" id="KW-0813">Transport</keyword>
<dbReference type="GO" id="GO:0055052">
    <property type="term" value="C:ATP-binding cassette (ABC) transporter complex, substrate-binding subunit-containing"/>
    <property type="evidence" value="ECO:0007669"/>
    <property type="project" value="TreeGrafter"/>
</dbReference>
<dbReference type="SUPFAM" id="SSF50331">
    <property type="entry name" value="MOP-like"/>
    <property type="match status" value="1"/>
</dbReference>
<evidence type="ECO:0000313" key="9">
    <source>
        <dbReference type="Proteomes" id="UP000244180"/>
    </source>
</evidence>
<evidence type="ECO:0000256" key="6">
    <source>
        <dbReference type="ARBA" id="ARBA00023136"/>
    </source>
</evidence>
<dbReference type="InterPro" id="IPR040582">
    <property type="entry name" value="OB_MalK-like"/>
</dbReference>
<keyword evidence="5" id="KW-1278">Translocase</keyword>
<dbReference type="InterPro" id="IPR027417">
    <property type="entry name" value="P-loop_NTPase"/>
</dbReference>
<protein>
    <submittedName>
        <fullName evidence="8">Multiple sugar ABC transporter, ATP-binding protein</fullName>
    </submittedName>
</protein>
<dbReference type="EMBL" id="PEBV01000076">
    <property type="protein sequence ID" value="PTQ50789.1"/>
    <property type="molecule type" value="Genomic_DNA"/>
</dbReference>
<dbReference type="InterPro" id="IPR017871">
    <property type="entry name" value="ABC_transporter-like_CS"/>
</dbReference>
<dbReference type="AlphaFoldDB" id="A0A2T5G3M0"/>
<evidence type="ECO:0000256" key="2">
    <source>
        <dbReference type="ARBA" id="ARBA00022475"/>
    </source>
</evidence>
<evidence type="ECO:0000256" key="4">
    <source>
        <dbReference type="ARBA" id="ARBA00022840"/>
    </source>
</evidence>
<dbReference type="GO" id="GO:0016887">
    <property type="term" value="F:ATP hydrolysis activity"/>
    <property type="evidence" value="ECO:0007669"/>
    <property type="project" value="InterPro"/>
</dbReference>
<keyword evidence="3" id="KW-0547">Nucleotide-binding</keyword>
<evidence type="ECO:0000256" key="5">
    <source>
        <dbReference type="ARBA" id="ARBA00022967"/>
    </source>
</evidence>
<accession>A0A2T5G3M0</accession>
<sequence>MSRTKSAGEIDRRGEIRLENVGKRYGSVTAVEGLTFTVEPGERAVLLGPSGGGKTTTLRLIAGLESVDTGTVYLGGRPANDVDPGLRDIAMVFQNYALYPHMTVWENITFGLRMQRVPRTVIETRAREALRLLDLEGLEDRLPRALSGGQRQRVALARAIVKRAPIVLMDEPLSNLDARLRVKARSEIVRLQEKLRFTLVYVTHDQTEAMTIGTRIAVLAGGRLKQYGTPKDVYERPANLFVAGFIGTPPMNLIHARVEGETLRFEERPEVSVSLPTAIASALAERRGRSVVVGIRPERIQFAPFAGTETALRDREPDGPWTVRIPVDLRFVEDVGRERYVYAAWGRTEVGGVVPAGGIEVTSRMLLMFSWRDVHFFDPKSGENLVLSWTGNVLQSV</sequence>
<dbReference type="GO" id="GO:0005524">
    <property type="term" value="F:ATP binding"/>
    <property type="evidence" value="ECO:0007669"/>
    <property type="project" value="UniProtKB-KW"/>
</dbReference>
<dbReference type="Pfam" id="PF17912">
    <property type="entry name" value="OB_MalK"/>
    <property type="match status" value="1"/>
</dbReference>
<dbReference type="InterPro" id="IPR047641">
    <property type="entry name" value="ABC_transpr_MalK/UgpC-like"/>
</dbReference>
<dbReference type="RefSeq" id="WP_273000873.1">
    <property type="nucleotide sequence ID" value="NZ_PEBV01000076.1"/>
</dbReference>
<keyword evidence="2" id="KW-1003">Cell membrane</keyword>
<dbReference type="Gene3D" id="3.40.50.300">
    <property type="entry name" value="P-loop containing nucleotide triphosphate hydrolases"/>
    <property type="match status" value="1"/>
</dbReference>
<dbReference type="PROSITE" id="PS50893">
    <property type="entry name" value="ABC_TRANSPORTER_2"/>
    <property type="match status" value="1"/>
</dbReference>
<feature type="domain" description="ABC transporter" evidence="7">
    <location>
        <begin position="16"/>
        <end position="246"/>
    </location>
</feature>
<dbReference type="SUPFAM" id="SSF52540">
    <property type="entry name" value="P-loop containing nucleoside triphosphate hydrolases"/>
    <property type="match status" value="1"/>
</dbReference>
<comment type="caution">
    <text evidence="8">The sequence shown here is derived from an EMBL/GenBank/DDBJ whole genome shotgun (WGS) entry which is preliminary data.</text>
</comment>
<evidence type="ECO:0000313" key="8">
    <source>
        <dbReference type="EMBL" id="PTQ50789.1"/>
    </source>
</evidence>
<dbReference type="SMART" id="SM00382">
    <property type="entry name" value="AAA"/>
    <property type="match status" value="1"/>
</dbReference>
<proteinExistence type="predicted"/>
<dbReference type="PROSITE" id="PS00211">
    <property type="entry name" value="ABC_TRANSPORTER_1"/>
    <property type="match status" value="1"/>
</dbReference>
<dbReference type="GO" id="GO:0140359">
    <property type="term" value="F:ABC-type transporter activity"/>
    <property type="evidence" value="ECO:0007669"/>
    <property type="project" value="UniProtKB-ARBA"/>
</dbReference>
<dbReference type="InterPro" id="IPR003439">
    <property type="entry name" value="ABC_transporter-like_ATP-bd"/>
</dbReference>
<evidence type="ECO:0000256" key="3">
    <source>
        <dbReference type="ARBA" id="ARBA00022741"/>
    </source>
</evidence>
<evidence type="ECO:0000256" key="1">
    <source>
        <dbReference type="ARBA" id="ARBA00022448"/>
    </source>
</evidence>
<evidence type="ECO:0000259" key="7">
    <source>
        <dbReference type="PROSITE" id="PS50893"/>
    </source>
</evidence>
<dbReference type="PANTHER" id="PTHR43875:SF15">
    <property type="entry name" value="TREHALOSE IMPORT ATP-BINDING PROTEIN SUGC"/>
    <property type="match status" value="1"/>
</dbReference>
<dbReference type="Gene3D" id="2.40.50.100">
    <property type="match status" value="1"/>
</dbReference>
<dbReference type="Pfam" id="PF00005">
    <property type="entry name" value="ABC_tran"/>
    <property type="match status" value="1"/>
</dbReference>
<gene>
    <name evidence="8" type="ORF">HSCHL_2587</name>
</gene>
<dbReference type="FunFam" id="3.40.50.300:FF:000042">
    <property type="entry name" value="Maltose/maltodextrin ABC transporter, ATP-binding protein"/>
    <property type="match status" value="1"/>
</dbReference>
<dbReference type="Proteomes" id="UP000244180">
    <property type="component" value="Unassembled WGS sequence"/>
</dbReference>
<dbReference type="PANTHER" id="PTHR43875">
    <property type="entry name" value="MALTODEXTRIN IMPORT ATP-BINDING PROTEIN MSMX"/>
    <property type="match status" value="1"/>
</dbReference>
<name>A0A2T5G3M0_HYDSH</name>
<reference evidence="8 9" key="1">
    <citation type="submission" date="2017-08" db="EMBL/GenBank/DDBJ databases">
        <title>Burning lignite coal seam in the remote Altai Mountains harbors a hydrogen-driven thermophilic microbial community.</title>
        <authorList>
            <person name="Kadnikov V.V."/>
            <person name="Mardanov A.V."/>
            <person name="Ivasenko D."/>
            <person name="Beletsky A.V."/>
            <person name="Karnachuk O.V."/>
            <person name="Ravin N.V."/>
        </authorList>
    </citation>
    <scope>NUCLEOTIDE SEQUENCE [LARGE SCALE GENOMIC DNA]</scope>
    <source>
        <strain evidence="8">AL33</strain>
    </source>
</reference>
<keyword evidence="4 8" id="KW-0067">ATP-binding</keyword>